<evidence type="ECO:0000313" key="4">
    <source>
        <dbReference type="Proteomes" id="UP000008792"/>
    </source>
</evidence>
<dbReference type="Proteomes" id="UP000008792">
    <property type="component" value="Unassembled WGS sequence"/>
</dbReference>
<name>B4M2V3_DROVI</name>
<dbReference type="STRING" id="7244.B4M2V3"/>
<accession>B4M2V3</accession>
<keyword evidence="2" id="KW-0732">Signal</keyword>
<protein>
    <submittedName>
        <fullName evidence="3">Uncharacterized protein</fullName>
    </submittedName>
</protein>
<feature type="region of interest" description="Disordered" evidence="1">
    <location>
        <begin position="810"/>
        <end position="886"/>
    </location>
</feature>
<dbReference type="OrthoDB" id="8197069at2759"/>
<feature type="chain" id="PRO_5006457618" evidence="2">
    <location>
        <begin position="19"/>
        <end position="886"/>
    </location>
</feature>
<proteinExistence type="predicted"/>
<dbReference type="HOGENOM" id="CLU_315296_0_0_1"/>
<evidence type="ECO:0000256" key="1">
    <source>
        <dbReference type="SAM" id="MobiDB-lite"/>
    </source>
</evidence>
<feature type="region of interest" description="Disordered" evidence="1">
    <location>
        <begin position="695"/>
        <end position="716"/>
    </location>
</feature>
<keyword evidence="4" id="KW-1185">Reference proteome</keyword>
<feature type="signal peptide" evidence="2">
    <location>
        <begin position="1"/>
        <end position="18"/>
    </location>
</feature>
<feature type="compositionally biased region" description="Basic and acidic residues" evidence="1">
    <location>
        <begin position="826"/>
        <end position="842"/>
    </location>
</feature>
<dbReference type="eggNOG" id="ENOG502QQ2D">
    <property type="taxonomic scope" value="Eukaryota"/>
</dbReference>
<sequence>MLLRFILMTTLCFCFAKAVLSGKEFKRREVGFDNYGPPPRQAPQYGPKQNHLRLPEYGVPQQIPFREYGPPVFKYDSPKLSFLGGGSGPSSKNGLYEQIKNHFGIPKPFYGPPHVHHNLALEYGLPPTAHYSPPAQPPSQYGQPSPAVSQYAPPSPKKQHHLAPQYRPPPQIPQFSTPPASSRPLPFSTQLYKPFHQPATSYGPPASGPLNLPSKSVYETPPNYGPPPLPVNLPAHQSESFNRVPDTSVIHSNLDLRRLPSGPGGIPFRQAQIQIDTSGHTHSVTGSLAPFHTACDGWKPISTPIGTFIEENHIDTLGGYSHVGQSQSTGNVGGATDDHIVDGLSDEQLVAVALQDDVINEKTKAISNGHPNIIHSEALQNPEGSIDDTYSKPPTDSFAPGNMHDFKYHTSGSNLGVNVPLAQGPTPHISAVTSSYGQSEAHSQPHSNVNIQYSSAFGNPQYGVGSPKSPVFFRPPVPAGLIESIGATVQHLDQFGEKPPEQTPTYISPAANEIALSGLSSTSQAINRAPLKPPQIIVQQQLPQPQYGPAFAHQKLAHLQEYGSPVLIKLPQSNYMHPAPAAQHYLSNQLAANIHRKNEHAKNSYSISTYTPPFVQPAQQFNQQTVLSTGVGPQQHQQPQVALHNCGQGPNLVSSTGYQVHQKQQFSSVSAATPDAYNAIAQSVPVAEQHTQFLAGPADSYGPPPSGNEIDLDPSGYASQKSAVQALPDGTDPKQLPGLGGLNVISAKKSQSIQLGTSTVQPAQNFQVQFDSQLIDDNHVNDGEPNANHEEILSQGLLQSILTAIEQPLLSPPLPQNHSAQSRSDNQYHDDKKQHGKDEQHEKHKSNVSVEVRVSPGTNDKAMELQSKGMEIDPIFAADLGEDTKH</sequence>
<evidence type="ECO:0000256" key="2">
    <source>
        <dbReference type="SAM" id="SignalP"/>
    </source>
</evidence>
<reference evidence="3 4" key="1">
    <citation type="journal article" date="2007" name="Nature">
        <title>Evolution of genes and genomes on the Drosophila phylogeny.</title>
        <authorList>
            <consortium name="Drosophila 12 Genomes Consortium"/>
            <person name="Clark A.G."/>
            <person name="Eisen M.B."/>
            <person name="Smith D.R."/>
            <person name="Bergman C.M."/>
            <person name="Oliver B."/>
            <person name="Markow T.A."/>
            <person name="Kaufman T.C."/>
            <person name="Kellis M."/>
            <person name="Gelbart W."/>
            <person name="Iyer V.N."/>
            <person name="Pollard D.A."/>
            <person name="Sackton T.B."/>
            <person name="Larracuente A.M."/>
            <person name="Singh N.D."/>
            <person name="Abad J.P."/>
            <person name="Abt D.N."/>
            <person name="Adryan B."/>
            <person name="Aguade M."/>
            <person name="Akashi H."/>
            <person name="Anderson W.W."/>
            <person name="Aquadro C.F."/>
            <person name="Ardell D.H."/>
            <person name="Arguello R."/>
            <person name="Artieri C.G."/>
            <person name="Barbash D.A."/>
            <person name="Barker D."/>
            <person name="Barsanti P."/>
            <person name="Batterham P."/>
            <person name="Batzoglou S."/>
            <person name="Begun D."/>
            <person name="Bhutkar A."/>
            <person name="Blanco E."/>
            <person name="Bosak S.A."/>
            <person name="Bradley R.K."/>
            <person name="Brand A.D."/>
            <person name="Brent M.R."/>
            <person name="Brooks A.N."/>
            <person name="Brown R.H."/>
            <person name="Butlin R.K."/>
            <person name="Caggese C."/>
            <person name="Calvi B.R."/>
            <person name="Bernardo de Carvalho A."/>
            <person name="Caspi A."/>
            <person name="Castrezana S."/>
            <person name="Celniker S.E."/>
            <person name="Chang J.L."/>
            <person name="Chapple C."/>
            <person name="Chatterji S."/>
            <person name="Chinwalla A."/>
            <person name="Civetta A."/>
            <person name="Clifton S.W."/>
            <person name="Comeron J.M."/>
            <person name="Costello J.C."/>
            <person name="Coyne J.A."/>
            <person name="Daub J."/>
            <person name="David R.G."/>
            <person name="Delcher A.L."/>
            <person name="Delehaunty K."/>
            <person name="Do C.B."/>
            <person name="Ebling H."/>
            <person name="Edwards K."/>
            <person name="Eickbush T."/>
            <person name="Evans J.D."/>
            <person name="Filipski A."/>
            <person name="Findeiss S."/>
            <person name="Freyhult E."/>
            <person name="Fulton L."/>
            <person name="Fulton R."/>
            <person name="Garcia A.C."/>
            <person name="Gardiner A."/>
            <person name="Garfield D.A."/>
            <person name="Garvin B.E."/>
            <person name="Gibson G."/>
            <person name="Gilbert D."/>
            <person name="Gnerre S."/>
            <person name="Godfrey J."/>
            <person name="Good R."/>
            <person name="Gotea V."/>
            <person name="Gravely B."/>
            <person name="Greenberg A.J."/>
            <person name="Griffiths-Jones S."/>
            <person name="Gross S."/>
            <person name="Guigo R."/>
            <person name="Gustafson E.A."/>
            <person name="Haerty W."/>
            <person name="Hahn M.W."/>
            <person name="Halligan D.L."/>
            <person name="Halpern A.L."/>
            <person name="Halter G.M."/>
            <person name="Han M.V."/>
            <person name="Heger A."/>
            <person name="Hillier L."/>
            <person name="Hinrichs A.S."/>
            <person name="Holmes I."/>
            <person name="Hoskins R.A."/>
            <person name="Hubisz M.J."/>
            <person name="Hultmark D."/>
            <person name="Huntley M.A."/>
            <person name="Jaffe D.B."/>
            <person name="Jagadeeshan S."/>
            <person name="Jeck W.R."/>
            <person name="Johnson J."/>
            <person name="Jones C.D."/>
            <person name="Jordan W.C."/>
            <person name="Karpen G.H."/>
            <person name="Kataoka E."/>
            <person name="Keightley P.D."/>
            <person name="Kheradpour P."/>
            <person name="Kirkness E.F."/>
            <person name="Koerich L.B."/>
            <person name="Kristiansen K."/>
            <person name="Kudrna D."/>
            <person name="Kulathinal R.J."/>
            <person name="Kumar S."/>
            <person name="Kwok R."/>
            <person name="Lander E."/>
            <person name="Langley C.H."/>
            <person name="Lapoint R."/>
            <person name="Lazzaro B.P."/>
            <person name="Lee S.J."/>
            <person name="Levesque L."/>
            <person name="Li R."/>
            <person name="Lin C.F."/>
            <person name="Lin M.F."/>
            <person name="Lindblad-Toh K."/>
            <person name="Llopart A."/>
            <person name="Long M."/>
            <person name="Low L."/>
            <person name="Lozovsky E."/>
            <person name="Lu J."/>
            <person name="Luo M."/>
            <person name="Machado C.A."/>
            <person name="Makalowski W."/>
            <person name="Marzo M."/>
            <person name="Matsuda M."/>
            <person name="Matzkin L."/>
            <person name="McAllister B."/>
            <person name="McBride C.S."/>
            <person name="McKernan B."/>
            <person name="McKernan K."/>
            <person name="Mendez-Lago M."/>
            <person name="Minx P."/>
            <person name="Mollenhauer M.U."/>
            <person name="Montooth K."/>
            <person name="Mount S.M."/>
            <person name="Mu X."/>
            <person name="Myers E."/>
            <person name="Negre B."/>
            <person name="Newfeld S."/>
            <person name="Nielsen R."/>
            <person name="Noor M.A."/>
            <person name="O'Grady P."/>
            <person name="Pachter L."/>
            <person name="Papaceit M."/>
            <person name="Parisi M.J."/>
            <person name="Parisi M."/>
            <person name="Parts L."/>
            <person name="Pedersen J.S."/>
            <person name="Pesole G."/>
            <person name="Phillippy A.M."/>
            <person name="Ponting C.P."/>
            <person name="Pop M."/>
            <person name="Porcelli D."/>
            <person name="Powell J.R."/>
            <person name="Prohaska S."/>
            <person name="Pruitt K."/>
            <person name="Puig M."/>
            <person name="Quesneville H."/>
            <person name="Ram K.R."/>
            <person name="Rand D."/>
            <person name="Rasmussen M.D."/>
            <person name="Reed L.K."/>
            <person name="Reenan R."/>
            <person name="Reily A."/>
            <person name="Remington K.A."/>
            <person name="Rieger T.T."/>
            <person name="Ritchie M.G."/>
            <person name="Robin C."/>
            <person name="Rogers Y.H."/>
            <person name="Rohde C."/>
            <person name="Rozas J."/>
            <person name="Rubenfield M.J."/>
            <person name="Ruiz A."/>
            <person name="Russo S."/>
            <person name="Salzberg S.L."/>
            <person name="Sanchez-Gracia A."/>
            <person name="Saranga D.J."/>
            <person name="Sato H."/>
            <person name="Schaeffer S.W."/>
            <person name="Schatz M.C."/>
            <person name="Schlenke T."/>
            <person name="Schwartz R."/>
            <person name="Segarra C."/>
            <person name="Singh R.S."/>
            <person name="Sirot L."/>
            <person name="Sirota M."/>
            <person name="Sisneros N.B."/>
            <person name="Smith C.D."/>
            <person name="Smith T.F."/>
            <person name="Spieth J."/>
            <person name="Stage D.E."/>
            <person name="Stark A."/>
            <person name="Stephan W."/>
            <person name="Strausberg R.L."/>
            <person name="Strempel S."/>
            <person name="Sturgill D."/>
            <person name="Sutton G."/>
            <person name="Sutton G.G."/>
            <person name="Tao W."/>
            <person name="Teichmann S."/>
            <person name="Tobari Y.N."/>
            <person name="Tomimura Y."/>
            <person name="Tsolas J.M."/>
            <person name="Valente V.L."/>
            <person name="Venter E."/>
            <person name="Venter J.C."/>
            <person name="Vicario S."/>
            <person name="Vieira F.G."/>
            <person name="Vilella A.J."/>
            <person name="Villasante A."/>
            <person name="Walenz B."/>
            <person name="Wang J."/>
            <person name="Wasserman M."/>
            <person name="Watts T."/>
            <person name="Wilson D."/>
            <person name="Wilson R.K."/>
            <person name="Wing R.A."/>
            <person name="Wolfner M.F."/>
            <person name="Wong A."/>
            <person name="Wong G.K."/>
            <person name="Wu C.I."/>
            <person name="Wu G."/>
            <person name="Yamamoto D."/>
            <person name="Yang H.P."/>
            <person name="Yang S.P."/>
            <person name="Yorke J.A."/>
            <person name="Yoshida K."/>
            <person name="Zdobnov E."/>
            <person name="Zhang P."/>
            <person name="Zhang Y."/>
            <person name="Zimin A.V."/>
            <person name="Baldwin J."/>
            <person name="Abdouelleil A."/>
            <person name="Abdulkadir J."/>
            <person name="Abebe A."/>
            <person name="Abera B."/>
            <person name="Abreu J."/>
            <person name="Acer S.C."/>
            <person name="Aftuck L."/>
            <person name="Alexander A."/>
            <person name="An P."/>
            <person name="Anderson E."/>
            <person name="Anderson S."/>
            <person name="Arachi H."/>
            <person name="Azer M."/>
            <person name="Bachantsang P."/>
            <person name="Barry A."/>
            <person name="Bayul T."/>
            <person name="Berlin A."/>
            <person name="Bessette D."/>
            <person name="Bloom T."/>
            <person name="Blye J."/>
            <person name="Boguslavskiy L."/>
            <person name="Bonnet C."/>
            <person name="Boukhgalter B."/>
            <person name="Bourzgui I."/>
            <person name="Brown A."/>
            <person name="Cahill P."/>
            <person name="Channer S."/>
            <person name="Cheshatsang Y."/>
            <person name="Chuda L."/>
            <person name="Citroen M."/>
            <person name="Collymore A."/>
            <person name="Cooke P."/>
            <person name="Costello M."/>
            <person name="D'Aco K."/>
            <person name="Daza R."/>
            <person name="De Haan G."/>
            <person name="DeGray S."/>
            <person name="DeMaso C."/>
            <person name="Dhargay N."/>
            <person name="Dooley K."/>
            <person name="Dooley E."/>
            <person name="Doricent M."/>
            <person name="Dorje P."/>
            <person name="Dorjee K."/>
            <person name="Dupes A."/>
            <person name="Elong R."/>
            <person name="Falk J."/>
            <person name="Farina A."/>
            <person name="Faro S."/>
            <person name="Ferguson D."/>
            <person name="Fisher S."/>
            <person name="Foley C.D."/>
            <person name="Franke A."/>
            <person name="Friedrich D."/>
            <person name="Gadbois L."/>
            <person name="Gearin G."/>
            <person name="Gearin C.R."/>
            <person name="Giannoukos G."/>
            <person name="Goode T."/>
            <person name="Graham J."/>
            <person name="Grandbois E."/>
            <person name="Grewal S."/>
            <person name="Gyaltsen K."/>
            <person name="Hafez N."/>
            <person name="Hagos B."/>
            <person name="Hall J."/>
            <person name="Henson C."/>
            <person name="Hollinger A."/>
            <person name="Honan T."/>
            <person name="Huard M.D."/>
            <person name="Hughes L."/>
            <person name="Hurhula B."/>
            <person name="Husby M.E."/>
            <person name="Kamat A."/>
            <person name="Kanga B."/>
            <person name="Kashin S."/>
            <person name="Khazanovich D."/>
            <person name="Kisner P."/>
            <person name="Lance K."/>
            <person name="Lara M."/>
            <person name="Lee W."/>
            <person name="Lennon N."/>
            <person name="Letendre F."/>
            <person name="LeVine R."/>
            <person name="Lipovsky A."/>
            <person name="Liu X."/>
            <person name="Liu J."/>
            <person name="Liu S."/>
            <person name="Lokyitsang T."/>
            <person name="Lokyitsang Y."/>
            <person name="Lubonja R."/>
            <person name="Lui A."/>
            <person name="MacDonald P."/>
            <person name="Magnisalis V."/>
            <person name="Maru K."/>
            <person name="Matthews C."/>
            <person name="McCusker W."/>
            <person name="McDonough S."/>
            <person name="Mehta T."/>
            <person name="Meldrim J."/>
            <person name="Meneus L."/>
            <person name="Mihai O."/>
            <person name="Mihalev A."/>
            <person name="Mihova T."/>
            <person name="Mittelman R."/>
            <person name="Mlenga V."/>
            <person name="Montmayeur A."/>
            <person name="Mulrain L."/>
            <person name="Navidi A."/>
            <person name="Naylor J."/>
            <person name="Negash T."/>
            <person name="Nguyen T."/>
            <person name="Nguyen N."/>
            <person name="Nicol R."/>
            <person name="Norbu C."/>
            <person name="Norbu N."/>
            <person name="Novod N."/>
            <person name="O'Neill B."/>
            <person name="Osman S."/>
            <person name="Markiewicz E."/>
            <person name="Oyono O.L."/>
            <person name="Patti C."/>
            <person name="Phunkhang P."/>
            <person name="Pierre F."/>
            <person name="Priest M."/>
            <person name="Raghuraman S."/>
            <person name="Rege F."/>
            <person name="Reyes R."/>
            <person name="Rise C."/>
            <person name="Rogov P."/>
            <person name="Ross K."/>
            <person name="Ryan E."/>
            <person name="Settipalli S."/>
            <person name="Shea T."/>
            <person name="Sherpa N."/>
            <person name="Shi L."/>
            <person name="Shih D."/>
            <person name="Sparrow T."/>
            <person name="Spaulding J."/>
            <person name="Stalker J."/>
            <person name="Stange-Thomann N."/>
            <person name="Stavropoulos S."/>
            <person name="Stone C."/>
            <person name="Strader C."/>
            <person name="Tesfaye S."/>
            <person name="Thomson T."/>
            <person name="Thoulutsang Y."/>
            <person name="Thoulutsang D."/>
            <person name="Topham K."/>
            <person name="Topping I."/>
            <person name="Tsamla T."/>
            <person name="Vassiliev H."/>
            <person name="Vo A."/>
            <person name="Wangchuk T."/>
            <person name="Wangdi T."/>
            <person name="Weiand M."/>
            <person name="Wilkinson J."/>
            <person name="Wilson A."/>
            <person name="Yadav S."/>
            <person name="Young G."/>
            <person name="Yu Q."/>
            <person name="Zembek L."/>
            <person name="Zhong D."/>
            <person name="Zimmer A."/>
            <person name="Zwirko Z."/>
            <person name="Jaffe D.B."/>
            <person name="Alvarez P."/>
            <person name="Brockman W."/>
            <person name="Butler J."/>
            <person name="Chin C."/>
            <person name="Gnerre S."/>
            <person name="Grabherr M."/>
            <person name="Kleber M."/>
            <person name="Mauceli E."/>
            <person name="MacCallum I."/>
        </authorList>
    </citation>
    <scope>NUCLEOTIDE SEQUENCE [LARGE SCALE GENOMIC DNA]</scope>
    <source>
        <strain evidence="4">Tucson 15010-1051.87</strain>
    </source>
</reference>
<feature type="compositionally biased region" description="Polar residues" evidence="1">
    <location>
        <begin position="138"/>
        <end position="148"/>
    </location>
</feature>
<evidence type="ECO:0000313" key="3">
    <source>
        <dbReference type="EMBL" id="EDW65128.2"/>
    </source>
</evidence>
<gene>
    <name evidence="3" type="primary">Dvir\GJ19089</name>
    <name evidence="3" type="ORF">Dvir_GJ19089</name>
</gene>
<feature type="region of interest" description="Disordered" evidence="1">
    <location>
        <begin position="129"/>
        <end position="224"/>
    </location>
</feature>
<dbReference type="AlphaFoldDB" id="B4M2V3"/>
<dbReference type="KEGG" id="dvi:6631463"/>
<dbReference type="InParanoid" id="B4M2V3"/>
<dbReference type="EMBL" id="CH940651">
    <property type="protein sequence ID" value="EDW65128.2"/>
    <property type="molecule type" value="Genomic_DNA"/>
</dbReference>
<organism evidence="3 4">
    <name type="scientific">Drosophila virilis</name>
    <name type="common">Fruit fly</name>
    <dbReference type="NCBI Taxonomy" id="7244"/>
    <lineage>
        <taxon>Eukaryota</taxon>
        <taxon>Metazoa</taxon>
        <taxon>Ecdysozoa</taxon>
        <taxon>Arthropoda</taxon>
        <taxon>Hexapoda</taxon>
        <taxon>Insecta</taxon>
        <taxon>Pterygota</taxon>
        <taxon>Neoptera</taxon>
        <taxon>Endopterygota</taxon>
        <taxon>Diptera</taxon>
        <taxon>Brachycera</taxon>
        <taxon>Muscomorpha</taxon>
        <taxon>Ephydroidea</taxon>
        <taxon>Drosophilidae</taxon>
        <taxon>Drosophila</taxon>
    </lineage>
</organism>
<feature type="compositionally biased region" description="Polar residues" evidence="1">
    <location>
        <begin position="816"/>
        <end position="825"/>
    </location>
</feature>